<evidence type="ECO:0000256" key="1">
    <source>
        <dbReference type="SAM" id="MobiDB-lite"/>
    </source>
</evidence>
<evidence type="ECO:0000313" key="2">
    <source>
        <dbReference type="EMBL" id="RVX10510.1"/>
    </source>
</evidence>
<accession>A0A438JNG1</accession>
<dbReference type="EMBL" id="QGNW01000034">
    <property type="protein sequence ID" value="RVX10510.1"/>
    <property type="molecule type" value="Genomic_DNA"/>
</dbReference>
<protein>
    <submittedName>
        <fullName evidence="2">Uncharacterized protein</fullName>
    </submittedName>
</protein>
<feature type="region of interest" description="Disordered" evidence="1">
    <location>
        <begin position="127"/>
        <end position="147"/>
    </location>
</feature>
<evidence type="ECO:0000313" key="3">
    <source>
        <dbReference type="Proteomes" id="UP000288805"/>
    </source>
</evidence>
<sequence length="174" mass="18558">MGEGRPILKNIKGVRASNGSLCVGGEQEGDLFGSQLGSLLPAVNLSEITDKALLEEASRYSDQIPHPLFSLGKREISLFSTPSRWDGEGVAMARVSDRGKSSEAVGGADMGPLRMILVDGREAEVSDLAGRESRTSEEASEGFRKGSLKRMRKRGSKRGNCVGILVARLNLAAI</sequence>
<dbReference type="Proteomes" id="UP000288805">
    <property type="component" value="Unassembled WGS sequence"/>
</dbReference>
<reference evidence="2 3" key="1">
    <citation type="journal article" date="2018" name="PLoS Genet.">
        <title>Population sequencing reveals clonal diversity and ancestral inbreeding in the grapevine cultivar Chardonnay.</title>
        <authorList>
            <person name="Roach M.J."/>
            <person name="Johnson D.L."/>
            <person name="Bohlmann J."/>
            <person name="van Vuuren H.J."/>
            <person name="Jones S.J."/>
            <person name="Pretorius I.S."/>
            <person name="Schmidt S.A."/>
            <person name="Borneman A.R."/>
        </authorList>
    </citation>
    <scope>NUCLEOTIDE SEQUENCE [LARGE SCALE GENOMIC DNA]</scope>
    <source>
        <strain evidence="3">cv. Chardonnay</strain>
        <tissue evidence="2">Leaf</tissue>
    </source>
</reference>
<comment type="caution">
    <text evidence="2">The sequence shown here is derived from an EMBL/GenBank/DDBJ whole genome shotgun (WGS) entry which is preliminary data.</text>
</comment>
<gene>
    <name evidence="2" type="ORF">CK203_017073</name>
</gene>
<name>A0A438JNG1_VITVI</name>
<organism evidence="2 3">
    <name type="scientific">Vitis vinifera</name>
    <name type="common">Grape</name>
    <dbReference type="NCBI Taxonomy" id="29760"/>
    <lineage>
        <taxon>Eukaryota</taxon>
        <taxon>Viridiplantae</taxon>
        <taxon>Streptophyta</taxon>
        <taxon>Embryophyta</taxon>
        <taxon>Tracheophyta</taxon>
        <taxon>Spermatophyta</taxon>
        <taxon>Magnoliopsida</taxon>
        <taxon>eudicotyledons</taxon>
        <taxon>Gunneridae</taxon>
        <taxon>Pentapetalae</taxon>
        <taxon>rosids</taxon>
        <taxon>Vitales</taxon>
        <taxon>Vitaceae</taxon>
        <taxon>Viteae</taxon>
        <taxon>Vitis</taxon>
    </lineage>
</organism>
<dbReference type="AlphaFoldDB" id="A0A438JNG1"/>
<feature type="compositionally biased region" description="Basic and acidic residues" evidence="1">
    <location>
        <begin position="127"/>
        <end position="144"/>
    </location>
</feature>
<proteinExistence type="predicted"/>